<dbReference type="InterPro" id="IPR001270">
    <property type="entry name" value="ClpA/B"/>
</dbReference>
<proteinExistence type="inferred from homology"/>
<dbReference type="InterPro" id="IPR003593">
    <property type="entry name" value="AAA+_ATPase"/>
</dbReference>
<evidence type="ECO:0000256" key="1">
    <source>
        <dbReference type="ARBA" id="ARBA00009417"/>
    </source>
</evidence>
<evidence type="ECO:0000313" key="4">
    <source>
        <dbReference type="Proteomes" id="UP001597497"/>
    </source>
</evidence>
<organism evidence="3 4">
    <name type="scientific">Marinicrinis sediminis</name>
    <dbReference type="NCBI Taxonomy" id="1652465"/>
    <lineage>
        <taxon>Bacteria</taxon>
        <taxon>Bacillati</taxon>
        <taxon>Bacillota</taxon>
        <taxon>Bacilli</taxon>
        <taxon>Bacillales</taxon>
        <taxon>Paenibacillaceae</taxon>
    </lineage>
</organism>
<dbReference type="SUPFAM" id="SSF52540">
    <property type="entry name" value="P-loop containing nucleoside triphosphate hydrolases"/>
    <property type="match status" value="1"/>
</dbReference>
<accession>A0ABW5RF71</accession>
<dbReference type="RefSeq" id="WP_379930985.1">
    <property type="nucleotide sequence ID" value="NZ_JBHUMM010000043.1"/>
</dbReference>
<comment type="caution">
    <text evidence="3">The sequence shown here is derived from an EMBL/GenBank/DDBJ whole genome shotgun (WGS) entry which is preliminary data.</text>
</comment>
<sequence length="294" mass="33082">MEQLLKQFELPAEIKEHLRQEHTSGPMHAIDSVYFRSDDPVLYVDAIVSLYLDKPLLLQGPTGAGKTRLAETLSSIYRKKMYAVNCSVDLDAEALLGYKTLREQNGKAVVDFVAGPVIRAMEEGQLLYIDEVNMAKAETLPVLNSVLDFRRSITHPFTGQEIQAAAGFKVIAAINQGYIGTIPLNEALKNRFVILDLPYLQGEQLKQMIREQSRLQDEKLIDRFVQLSADLIHQLELGQLSEEAGSVRALLDACDLASFIHPLRAVQRSIADKLDEERERWNVMNLAETWFGEG</sequence>
<comment type="similarity">
    <text evidence="1">Belongs to the CbbQ/NirQ/NorQ/GpvN family.</text>
</comment>
<evidence type="ECO:0000259" key="2">
    <source>
        <dbReference type="SMART" id="SM00382"/>
    </source>
</evidence>
<dbReference type="EMBL" id="JBHUMM010000043">
    <property type="protein sequence ID" value="MFD2673064.1"/>
    <property type="molecule type" value="Genomic_DNA"/>
</dbReference>
<dbReference type="Pfam" id="PF07728">
    <property type="entry name" value="AAA_5"/>
    <property type="match status" value="1"/>
</dbReference>
<dbReference type="PRINTS" id="PR00300">
    <property type="entry name" value="CLPPROTEASEA"/>
</dbReference>
<name>A0ABW5RF71_9BACL</name>
<dbReference type="Gene3D" id="3.40.50.300">
    <property type="entry name" value="P-loop containing nucleotide triphosphate hydrolases"/>
    <property type="match status" value="1"/>
</dbReference>
<dbReference type="PANTHER" id="PTHR42759:SF1">
    <property type="entry name" value="MAGNESIUM-CHELATASE SUBUNIT CHLD"/>
    <property type="match status" value="1"/>
</dbReference>
<keyword evidence="4" id="KW-1185">Reference proteome</keyword>
<dbReference type="SMART" id="SM00382">
    <property type="entry name" value="AAA"/>
    <property type="match status" value="1"/>
</dbReference>
<feature type="domain" description="AAA+ ATPase" evidence="2">
    <location>
        <begin position="52"/>
        <end position="198"/>
    </location>
</feature>
<dbReference type="InterPro" id="IPR027417">
    <property type="entry name" value="P-loop_NTPase"/>
</dbReference>
<gene>
    <name evidence="3" type="ORF">ACFSUC_15950</name>
</gene>
<dbReference type="Proteomes" id="UP001597497">
    <property type="component" value="Unassembled WGS sequence"/>
</dbReference>
<dbReference type="CDD" id="cd00009">
    <property type="entry name" value="AAA"/>
    <property type="match status" value="1"/>
</dbReference>
<evidence type="ECO:0000313" key="3">
    <source>
        <dbReference type="EMBL" id="MFD2673064.1"/>
    </source>
</evidence>
<reference evidence="4" key="1">
    <citation type="journal article" date="2019" name="Int. J. Syst. Evol. Microbiol.">
        <title>The Global Catalogue of Microorganisms (GCM) 10K type strain sequencing project: providing services to taxonomists for standard genome sequencing and annotation.</title>
        <authorList>
            <consortium name="The Broad Institute Genomics Platform"/>
            <consortium name="The Broad Institute Genome Sequencing Center for Infectious Disease"/>
            <person name="Wu L."/>
            <person name="Ma J."/>
        </authorList>
    </citation>
    <scope>NUCLEOTIDE SEQUENCE [LARGE SCALE GENOMIC DNA]</scope>
    <source>
        <strain evidence="4">KCTC 33676</strain>
    </source>
</reference>
<dbReference type="InterPro" id="IPR050764">
    <property type="entry name" value="CbbQ/NirQ/NorQ/GpvN"/>
</dbReference>
<dbReference type="PANTHER" id="PTHR42759">
    <property type="entry name" value="MOXR FAMILY PROTEIN"/>
    <property type="match status" value="1"/>
</dbReference>
<protein>
    <submittedName>
        <fullName evidence="3">AAA family ATPase</fullName>
    </submittedName>
</protein>
<dbReference type="InterPro" id="IPR011704">
    <property type="entry name" value="ATPase_dyneun-rel_AAA"/>
</dbReference>